<dbReference type="EMBL" id="QZKI01000062">
    <property type="protein sequence ID" value="RJP71126.1"/>
    <property type="molecule type" value="Genomic_DNA"/>
</dbReference>
<feature type="transmembrane region" description="Helical" evidence="1">
    <location>
        <begin position="53"/>
        <end position="72"/>
    </location>
</feature>
<sequence>MTAEKAFPKGLIVLAIILIVFALGTVAFWVEVFTSGTLATSDNPCYMEHERSFPAADGYMVLCALTAAVGIFRRRSWALLFGLLTGSAIIFLGLMDTLYSLQQGIFATLSMAAAESLFICGVCLILGPVTIAYIWRNRQHLL</sequence>
<accession>A0A419F045</accession>
<keyword evidence="1" id="KW-1133">Transmembrane helix</keyword>
<gene>
    <name evidence="2" type="ORF">C4532_08250</name>
</gene>
<feature type="transmembrane region" description="Helical" evidence="1">
    <location>
        <begin position="105"/>
        <end position="135"/>
    </location>
</feature>
<evidence type="ECO:0000313" key="2">
    <source>
        <dbReference type="EMBL" id="RJP71126.1"/>
    </source>
</evidence>
<feature type="transmembrane region" description="Helical" evidence="1">
    <location>
        <begin position="12"/>
        <end position="33"/>
    </location>
</feature>
<evidence type="ECO:0000313" key="3">
    <source>
        <dbReference type="Proteomes" id="UP000285961"/>
    </source>
</evidence>
<feature type="transmembrane region" description="Helical" evidence="1">
    <location>
        <begin position="79"/>
        <end position="99"/>
    </location>
</feature>
<name>A0A419F045_9BACT</name>
<dbReference type="AlphaFoldDB" id="A0A419F045"/>
<evidence type="ECO:0000256" key="1">
    <source>
        <dbReference type="SAM" id="Phobius"/>
    </source>
</evidence>
<reference evidence="2 3" key="1">
    <citation type="journal article" date="2017" name="ISME J.">
        <title>Energy and carbon metabolisms in a deep terrestrial subsurface fluid microbial community.</title>
        <authorList>
            <person name="Momper L."/>
            <person name="Jungbluth S.P."/>
            <person name="Lee M.D."/>
            <person name="Amend J.P."/>
        </authorList>
    </citation>
    <scope>NUCLEOTIDE SEQUENCE [LARGE SCALE GENOMIC DNA]</scope>
    <source>
        <strain evidence="2">SURF_17</strain>
    </source>
</reference>
<protein>
    <recommendedName>
        <fullName evidence="4">DUF4345 domain-containing protein</fullName>
    </recommendedName>
</protein>
<comment type="caution">
    <text evidence="2">The sequence shown here is derived from an EMBL/GenBank/DDBJ whole genome shotgun (WGS) entry which is preliminary data.</text>
</comment>
<keyword evidence="1" id="KW-0472">Membrane</keyword>
<evidence type="ECO:0008006" key="4">
    <source>
        <dbReference type="Google" id="ProtNLM"/>
    </source>
</evidence>
<dbReference type="Proteomes" id="UP000285961">
    <property type="component" value="Unassembled WGS sequence"/>
</dbReference>
<keyword evidence="1" id="KW-0812">Transmembrane</keyword>
<proteinExistence type="predicted"/>
<organism evidence="2 3">
    <name type="scientific">Candidatus Abyssobacteria bacterium SURF_17</name>
    <dbReference type="NCBI Taxonomy" id="2093361"/>
    <lineage>
        <taxon>Bacteria</taxon>
        <taxon>Pseudomonadati</taxon>
        <taxon>Candidatus Hydrogenedentota</taxon>
        <taxon>Candidatus Abyssobacteria</taxon>
    </lineage>
</organism>